<keyword evidence="2" id="KW-1003">Cell membrane</keyword>
<sequence>MNLRAIVNWIFKGVVTIGLFYYLITTGKLDLGRLGLLIDRPGFFGLLLAGMFLVFLPLNTWRWRLFLGVVGLNQPFRRIHGVCWIGFFFNTALPGAVTGDLVKALYVIQPGEEGQKTKALTSLVLDRFTGLFGLVVMASLSLAFNPHWLSTPGFSGIGWVIVALAGFTICFYSLVLIRFPAGKDPVIRLLTKMPLGPNLISIYRSFKQFEDHPAILFQTLFLTVIIHSFVASLFYLLCPLVGIESMELLPQMLLMPLGLIATVIPLAPGGAGLGHAAFDQLYGLYGYHGGADVFNFYMILQILAFMPGALIYFSLKTKIAPAKGRV</sequence>
<evidence type="ECO:0008006" key="9">
    <source>
        <dbReference type="Google" id="ProtNLM"/>
    </source>
</evidence>
<proteinExistence type="predicted"/>
<protein>
    <recommendedName>
        <fullName evidence="9">TIGR00374 family protein</fullName>
    </recommendedName>
</protein>
<dbReference type="Proteomes" id="UP000178449">
    <property type="component" value="Unassembled WGS sequence"/>
</dbReference>
<feature type="transmembrane region" description="Helical" evidence="6">
    <location>
        <begin position="253"/>
        <end position="274"/>
    </location>
</feature>
<dbReference type="STRING" id="1817772.A2527_08730"/>
<accession>A0A1F6GAV9</accession>
<evidence type="ECO:0000256" key="6">
    <source>
        <dbReference type="SAM" id="Phobius"/>
    </source>
</evidence>
<dbReference type="PANTHER" id="PTHR40277">
    <property type="entry name" value="BLL5419 PROTEIN"/>
    <property type="match status" value="1"/>
</dbReference>
<evidence type="ECO:0000313" key="8">
    <source>
        <dbReference type="Proteomes" id="UP000178449"/>
    </source>
</evidence>
<organism evidence="7 8">
    <name type="scientific">Candidatus Lambdaproteobacteria bacterium RIFOXYD2_FULL_50_16</name>
    <dbReference type="NCBI Taxonomy" id="1817772"/>
    <lineage>
        <taxon>Bacteria</taxon>
        <taxon>Pseudomonadati</taxon>
        <taxon>Pseudomonadota</taxon>
        <taxon>Candidatus Lambdaproteobacteria</taxon>
    </lineage>
</organism>
<evidence type="ECO:0000256" key="4">
    <source>
        <dbReference type="ARBA" id="ARBA00022989"/>
    </source>
</evidence>
<feature type="transmembrane region" description="Helical" evidence="6">
    <location>
        <begin position="78"/>
        <end position="102"/>
    </location>
</feature>
<feature type="transmembrane region" description="Helical" evidence="6">
    <location>
        <begin position="6"/>
        <end position="24"/>
    </location>
</feature>
<feature type="transmembrane region" description="Helical" evidence="6">
    <location>
        <begin position="156"/>
        <end position="177"/>
    </location>
</feature>
<feature type="transmembrane region" description="Helical" evidence="6">
    <location>
        <begin position="36"/>
        <end position="58"/>
    </location>
</feature>
<keyword evidence="4 6" id="KW-1133">Transmembrane helix</keyword>
<evidence type="ECO:0000256" key="5">
    <source>
        <dbReference type="ARBA" id="ARBA00023136"/>
    </source>
</evidence>
<name>A0A1F6GAV9_9PROT</name>
<dbReference type="PANTHER" id="PTHR40277:SF1">
    <property type="entry name" value="BLL5419 PROTEIN"/>
    <property type="match status" value="1"/>
</dbReference>
<keyword evidence="5 6" id="KW-0472">Membrane</keyword>
<feature type="transmembrane region" description="Helical" evidence="6">
    <location>
        <begin position="123"/>
        <end position="144"/>
    </location>
</feature>
<gene>
    <name evidence="7" type="ORF">A2527_08730</name>
</gene>
<keyword evidence="3 6" id="KW-0812">Transmembrane</keyword>
<feature type="transmembrane region" description="Helical" evidence="6">
    <location>
        <begin position="218"/>
        <end position="241"/>
    </location>
</feature>
<comment type="caution">
    <text evidence="7">The sequence shown here is derived from an EMBL/GenBank/DDBJ whole genome shotgun (WGS) entry which is preliminary data.</text>
</comment>
<dbReference type="GO" id="GO:0005886">
    <property type="term" value="C:plasma membrane"/>
    <property type="evidence" value="ECO:0007669"/>
    <property type="project" value="UniProtKB-SubCell"/>
</dbReference>
<comment type="subcellular location">
    <subcellularLocation>
        <location evidence="1">Cell membrane</location>
        <topology evidence="1">Multi-pass membrane protein</topology>
    </subcellularLocation>
</comment>
<evidence type="ECO:0000256" key="3">
    <source>
        <dbReference type="ARBA" id="ARBA00022692"/>
    </source>
</evidence>
<dbReference type="InterPro" id="IPR022791">
    <property type="entry name" value="L-PG_synthase/AglD"/>
</dbReference>
<evidence type="ECO:0000256" key="2">
    <source>
        <dbReference type="ARBA" id="ARBA00022475"/>
    </source>
</evidence>
<dbReference type="AlphaFoldDB" id="A0A1F6GAV9"/>
<dbReference type="EMBL" id="MFNE01000026">
    <property type="protein sequence ID" value="OGG95246.1"/>
    <property type="molecule type" value="Genomic_DNA"/>
</dbReference>
<evidence type="ECO:0000313" key="7">
    <source>
        <dbReference type="EMBL" id="OGG95246.1"/>
    </source>
</evidence>
<evidence type="ECO:0000256" key="1">
    <source>
        <dbReference type="ARBA" id="ARBA00004651"/>
    </source>
</evidence>
<reference evidence="7 8" key="1">
    <citation type="journal article" date="2016" name="Nat. Commun.">
        <title>Thousands of microbial genomes shed light on interconnected biogeochemical processes in an aquifer system.</title>
        <authorList>
            <person name="Anantharaman K."/>
            <person name="Brown C.T."/>
            <person name="Hug L.A."/>
            <person name="Sharon I."/>
            <person name="Castelle C.J."/>
            <person name="Probst A.J."/>
            <person name="Thomas B.C."/>
            <person name="Singh A."/>
            <person name="Wilkins M.J."/>
            <person name="Karaoz U."/>
            <person name="Brodie E.L."/>
            <person name="Williams K.H."/>
            <person name="Hubbard S.S."/>
            <person name="Banfield J.F."/>
        </authorList>
    </citation>
    <scope>NUCLEOTIDE SEQUENCE [LARGE SCALE GENOMIC DNA]</scope>
</reference>
<dbReference type="Pfam" id="PF03706">
    <property type="entry name" value="LPG_synthase_TM"/>
    <property type="match status" value="1"/>
</dbReference>
<feature type="transmembrane region" description="Helical" evidence="6">
    <location>
        <begin position="294"/>
        <end position="315"/>
    </location>
</feature>